<accession>A0A2V2N7J2</accession>
<dbReference type="GeneID" id="97608062"/>
<dbReference type="EMBL" id="QGMZ01000016">
    <property type="protein sequence ID" value="PWR74620.1"/>
    <property type="molecule type" value="Genomic_DNA"/>
</dbReference>
<dbReference type="RefSeq" id="WP_109940700.1">
    <property type="nucleotide sequence ID" value="NZ_CP176366.1"/>
</dbReference>
<comment type="caution">
    <text evidence="1">The sequence shown here is derived from an EMBL/GenBank/DDBJ whole genome shotgun (WGS) entry which is preliminary data.</text>
</comment>
<organism evidence="1 2">
    <name type="scientific">Methanospirillum stamsii</name>
    <dbReference type="NCBI Taxonomy" id="1277351"/>
    <lineage>
        <taxon>Archaea</taxon>
        <taxon>Methanobacteriati</taxon>
        <taxon>Methanobacteriota</taxon>
        <taxon>Stenosarchaea group</taxon>
        <taxon>Methanomicrobia</taxon>
        <taxon>Methanomicrobiales</taxon>
        <taxon>Methanospirillaceae</taxon>
        <taxon>Methanospirillum</taxon>
    </lineage>
</organism>
<reference evidence="1 2" key="1">
    <citation type="submission" date="2018-05" db="EMBL/GenBank/DDBJ databases">
        <title>Draft genome of Methanospirillum stamsii Pt1.</title>
        <authorList>
            <person name="Dueholm M.S."/>
            <person name="Nielsen P.H."/>
            <person name="Bakmann L.F."/>
            <person name="Otzen D.E."/>
        </authorList>
    </citation>
    <scope>NUCLEOTIDE SEQUENCE [LARGE SCALE GENOMIC DNA]</scope>
    <source>
        <strain evidence="1 2">Pt1</strain>
    </source>
</reference>
<proteinExistence type="predicted"/>
<dbReference type="AlphaFoldDB" id="A0A2V2N7J2"/>
<dbReference type="OrthoDB" id="114282at2157"/>
<evidence type="ECO:0000313" key="1">
    <source>
        <dbReference type="EMBL" id="PWR74620.1"/>
    </source>
</evidence>
<dbReference type="Proteomes" id="UP000245934">
    <property type="component" value="Unassembled WGS sequence"/>
</dbReference>
<keyword evidence="2" id="KW-1185">Reference proteome</keyword>
<gene>
    <name evidence="1" type="ORF">DLD82_08560</name>
</gene>
<protein>
    <submittedName>
        <fullName evidence="1">Uncharacterized protein</fullName>
    </submittedName>
</protein>
<sequence length="80" mass="9356">MPKWLDVGTQIINLDYIQKFLVVEVTKDRKGQVIVEKAILRAHLKDGEQVNIAAFKNKLDAVTWIRTRLRNNEEKVIQVR</sequence>
<name>A0A2V2N7J2_9EURY</name>
<evidence type="ECO:0000313" key="2">
    <source>
        <dbReference type="Proteomes" id="UP000245934"/>
    </source>
</evidence>